<accession>A0A0D8IWN4</accession>
<dbReference type="Gene3D" id="3.40.50.140">
    <property type="match status" value="1"/>
</dbReference>
<dbReference type="GO" id="GO:0043597">
    <property type="term" value="C:cytoplasmic replication fork"/>
    <property type="evidence" value="ECO:0007669"/>
    <property type="project" value="TreeGrafter"/>
</dbReference>
<dbReference type="GO" id="GO:0003917">
    <property type="term" value="F:DNA topoisomerase type I (single strand cut, ATP-independent) activity"/>
    <property type="evidence" value="ECO:0007669"/>
    <property type="project" value="UniProtKB-EC"/>
</dbReference>
<evidence type="ECO:0000256" key="12">
    <source>
        <dbReference type="ARBA" id="ARBA00032877"/>
    </source>
</evidence>
<dbReference type="GeneID" id="42857682"/>
<dbReference type="InterPro" id="IPR005738">
    <property type="entry name" value="TopoIII"/>
</dbReference>
<evidence type="ECO:0000313" key="15">
    <source>
        <dbReference type="EMBL" id="KJF39097.1"/>
    </source>
</evidence>
<dbReference type="GO" id="GO:0046872">
    <property type="term" value="F:metal ion binding"/>
    <property type="evidence" value="ECO:0007669"/>
    <property type="project" value="UniProtKB-KW"/>
</dbReference>
<dbReference type="PANTHER" id="PTHR11390">
    <property type="entry name" value="PROKARYOTIC DNA TOPOISOMERASE"/>
    <property type="match status" value="1"/>
</dbReference>
<comment type="caution">
    <text evidence="15">The sequence shown here is derived from an EMBL/GenBank/DDBJ whole genome shotgun (WGS) entry which is preliminary data.</text>
</comment>
<name>A0A0D8IWN4_9FIRM</name>
<dbReference type="SMART" id="SM00436">
    <property type="entry name" value="TOP1Bc"/>
    <property type="match status" value="1"/>
</dbReference>
<dbReference type="PRINTS" id="PR00417">
    <property type="entry name" value="PRTPISMRASEI"/>
</dbReference>
<dbReference type="InterPro" id="IPR013497">
    <property type="entry name" value="Topo_IA_cen"/>
</dbReference>
<dbReference type="Proteomes" id="UP000032483">
    <property type="component" value="Unassembled WGS sequence"/>
</dbReference>
<protein>
    <recommendedName>
        <fullName evidence="3">DNA topoisomerase</fullName>
        <ecNumber evidence="3">5.6.2.1</ecNumber>
    </recommendedName>
    <alternativeName>
        <fullName evidence="12">Omega-protein</fullName>
    </alternativeName>
    <alternativeName>
        <fullName evidence="11">Relaxing enzyme</fullName>
    </alternativeName>
    <alternativeName>
        <fullName evidence="9">Swivelase</fullName>
    </alternativeName>
    <alternativeName>
        <fullName evidence="10">Untwisting enzyme</fullName>
    </alternativeName>
</protein>
<evidence type="ECO:0000256" key="8">
    <source>
        <dbReference type="ARBA" id="ARBA00023235"/>
    </source>
</evidence>
<dbReference type="PROSITE" id="PS50880">
    <property type="entry name" value="TOPRIM"/>
    <property type="match status" value="1"/>
</dbReference>
<dbReference type="InterPro" id="IPR000380">
    <property type="entry name" value="Topo_IA"/>
</dbReference>
<dbReference type="GO" id="GO:0006265">
    <property type="term" value="P:DNA topological change"/>
    <property type="evidence" value="ECO:0007669"/>
    <property type="project" value="InterPro"/>
</dbReference>
<keyword evidence="7" id="KW-0238">DNA-binding</keyword>
<sequence>MILVIAEKPSVGAAIGKVLGASSRKDGYLEGNNYIVSWCVGHLVGLADASSYDERFAKWRYSDLPIVPEEWLFEVPKDKQKQFKVLCDLMRDKRVTELVCATDAGREGELIFRLVYNKAGCTKPFKRLWISSLEDSAIREGFAHLRSSGEYDRLYEAALARSKADWIVGINGTRLFSTLYHKKLVVGRVQTPTLAMLVEREGKISTFHKEKYFNVHISKDNLTADLEKVKTEEEAKAIAAACDKKQAVVSSLKKETKTVNPPRLYDLTTLQREANRYYGFTAQQTLDLVQSLYEKKLLTYPRTDSQFITEDMESTAHQVIGIVSRKLPLFEGITHEPDIGRITNNAKVTDHHAIIPTVQLEKQDLAELPESEQKIIQLVAMRLLSATGEKHIYDETSVTLTCEGYEFKAKGKTVMQDGWKAIEHRFKETLKSKEKDEPERSLPSLNEKDILSSVVSSFTEHYTSPPKPYTEDSLLSAMETAGNDAFDDDTEKKGLGTPATRAGIIEKLVKGGFVERKGKSLVPTKDGNNLVCVLPEQITSPSMTAEWENTLMQIERGNADADKFLSGIVGMTSELVKAYPFLSDAEANRFDTGRESIGKCPRCGSPVYVGKGNYYCSNKECSFCMWEDNKFFTSKKKKLTKKIAAELLDKGWCRVTGLYTPKRPQLYDAVIRLDDTGGKYVSFKMEFDR</sequence>
<dbReference type="PROSITE" id="PS52039">
    <property type="entry name" value="TOPO_IA_2"/>
    <property type="match status" value="1"/>
</dbReference>
<dbReference type="Pfam" id="PF01131">
    <property type="entry name" value="Topoisom_bac"/>
    <property type="match status" value="1"/>
</dbReference>
<dbReference type="InterPro" id="IPR034144">
    <property type="entry name" value="TOPRIM_TopoIII"/>
</dbReference>
<dbReference type="NCBIfam" id="NF005829">
    <property type="entry name" value="PRK07726.1"/>
    <property type="match status" value="1"/>
</dbReference>
<gene>
    <name evidence="15" type="ORF">TQ39_14010</name>
</gene>
<dbReference type="InterPro" id="IPR023406">
    <property type="entry name" value="Topo_IA_AS"/>
</dbReference>
<dbReference type="PANTHER" id="PTHR11390:SF21">
    <property type="entry name" value="DNA TOPOISOMERASE 3-ALPHA"/>
    <property type="match status" value="1"/>
</dbReference>
<dbReference type="InterPro" id="IPR013825">
    <property type="entry name" value="Topo_IA_cen_sub2"/>
</dbReference>
<dbReference type="RefSeq" id="WP_050005966.1">
    <property type="nucleotide sequence ID" value="NZ_JXXK01000023.1"/>
</dbReference>
<dbReference type="EC" id="5.6.2.1" evidence="3"/>
<feature type="domain" description="Topo IA-type catalytic" evidence="14">
    <location>
        <begin position="151"/>
        <end position="576"/>
    </location>
</feature>
<comment type="similarity">
    <text evidence="2">Belongs to the type IA topoisomerase family.</text>
</comment>
<evidence type="ECO:0000256" key="5">
    <source>
        <dbReference type="ARBA" id="ARBA00022842"/>
    </source>
</evidence>
<dbReference type="SMART" id="SM00437">
    <property type="entry name" value="TOP1Ac"/>
    <property type="match status" value="1"/>
</dbReference>
<dbReference type="Gene3D" id="2.70.20.10">
    <property type="entry name" value="Topoisomerase I, domain 3"/>
    <property type="match status" value="1"/>
</dbReference>
<keyword evidence="8 15" id="KW-0413">Isomerase</keyword>
<evidence type="ECO:0000256" key="3">
    <source>
        <dbReference type="ARBA" id="ARBA00012891"/>
    </source>
</evidence>
<dbReference type="SMART" id="SM00493">
    <property type="entry name" value="TOPRIM"/>
    <property type="match status" value="1"/>
</dbReference>
<evidence type="ECO:0000256" key="2">
    <source>
        <dbReference type="ARBA" id="ARBA00009446"/>
    </source>
</evidence>
<dbReference type="EMBL" id="JXXK01000023">
    <property type="protein sequence ID" value="KJF39097.1"/>
    <property type="molecule type" value="Genomic_DNA"/>
</dbReference>
<keyword evidence="5" id="KW-0460">Magnesium</keyword>
<dbReference type="CDD" id="cd03362">
    <property type="entry name" value="TOPRIM_TopoIA_TopoIII"/>
    <property type="match status" value="1"/>
</dbReference>
<dbReference type="InterPro" id="IPR006171">
    <property type="entry name" value="TOPRIM_dom"/>
</dbReference>
<evidence type="ECO:0000256" key="9">
    <source>
        <dbReference type="ARBA" id="ARBA00030003"/>
    </source>
</evidence>
<evidence type="ECO:0000256" key="11">
    <source>
        <dbReference type="ARBA" id="ARBA00032235"/>
    </source>
</evidence>
<evidence type="ECO:0000256" key="10">
    <source>
        <dbReference type="ARBA" id="ARBA00031985"/>
    </source>
</evidence>
<dbReference type="AlphaFoldDB" id="A0A0D8IWN4"/>
<dbReference type="Pfam" id="PF01751">
    <property type="entry name" value="Toprim"/>
    <property type="match status" value="1"/>
</dbReference>
<dbReference type="GO" id="GO:0006281">
    <property type="term" value="P:DNA repair"/>
    <property type="evidence" value="ECO:0007669"/>
    <property type="project" value="TreeGrafter"/>
</dbReference>
<evidence type="ECO:0000259" key="14">
    <source>
        <dbReference type="PROSITE" id="PS52039"/>
    </source>
</evidence>
<evidence type="ECO:0000259" key="13">
    <source>
        <dbReference type="PROSITE" id="PS50880"/>
    </source>
</evidence>
<dbReference type="InterPro" id="IPR013826">
    <property type="entry name" value="Topo_IA_cen_sub3"/>
</dbReference>
<proteinExistence type="inferred from homology"/>
<evidence type="ECO:0000256" key="7">
    <source>
        <dbReference type="ARBA" id="ARBA00023125"/>
    </source>
</evidence>
<dbReference type="SUPFAM" id="SSF56712">
    <property type="entry name" value="Prokaryotic type I DNA topoisomerase"/>
    <property type="match status" value="1"/>
</dbReference>
<dbReference type="InterPro" id="IPR013824">
    <property type="entry name" value="Topo_IA_cen_sub1"/>
</dbReference>
<dbReference type="PATRIC" id="fig|1550024.3.peg.3193"/>
<keyword evidence="16" id="KW-1185">Reference proteome</keyword>
<dbReference type="InterPro" id="IPR023405">
    <property type="entry name" value="Topo_IA_core_domain"/>
</dbReference>
<organism evidence="15 16">
    <name type="scientific">Ruthenibacterium lactatiformans</name>
    <dbReference type="NCBI Taxonomy" id="1550024"/>
    <lineage>
        <taxon>Bacteria</taxon>
        <taxon>Bacillati</taxon>
        <taxon>Bacillota</taxon>
        <taxon>Clostridia</taxon>
        <taxon>Eubacteriales</taxon>
        <taxon>Oscillospiraceae</taxon>
        <taxon>Ruthenibacterium</taxon>
    </lineage>
</organism>
<dbReference type="Gene3D" id="1.10.290.10">
    <property type="entry name" value="Topoisomerase I, domain 4"/>
    <property type="match status" value="1"/>
</dbReference>
<evidence type="ECO:0000256" key="4">
    <source>
        <dbReference type="ARBA" id="ARBA00022723"/>
    </source>
</evidence>
<dbReference type="InterPro" id="IPR003602">
    <property type="entry name" value="Topo_IA_DNA-bd_dom"/>
</dbReference>
<keyword evidence="4" id="KW-0479">Metal-binding</keyword>
<reference evidence="15" key="1">
    <citation type="submission" date="2015-02" db="EMBL/GenBank/DDBJ databases">
        <title>A novel member of the family Ruminococcaceae isolated from human feces.</title>
        <authorList>
            <person name="Shkoporov A.N."/>
            <person name="Chaplin A.V."/>
            <person name="Motuzova O.V."/>
            <person name="Kafarskaia L.I."/>
            <person name="Khokhlova E.V."/>
            <person name="Efimov B.A."/>
        </authorList>
    </citation>
    <scope>NUCLEOTIDE SEQUENCE [LARGE SCALE GENOMIC DNA]</scope>
    <source>
        <strain evidence="15">585-1</strain>
    </source>
</reference>
<dbReference type="InterPro" id="IPR003601">
    <property type="entry name" value="Topo_IA_2"/>
</dbReference>
<evidence type="ECO:0000256" key="1">
    <source>
        <dbReference type="ARBA" id="ARBA00000213"/>
    </source>
</evidence>
<keyword evidence="6" id="KW-0799">Topoisomerase</keyword>
<evidence type="ECO:0000256" key="6">
    <source>
        <dbReference type="ARBA" id="ARBA00023029"/>
    </source>
</evidence>
<dbReference type="PROSITE" id="PS00396">
    <property type="entry name" value="TOPO_IA_1"/>
    <property type="match status" value="1"/>
</dbReference>
<evidence type="ECO:0000313" key="16">
    <source>
        <dbReference type="Proteomes" id="UP000032483"/>
    </source>
</evidence>
<dbReference type="GO" id="GO:0006310">
    <property type="term" value="P:DNA recombination"/>
    <property type="evidence" value="ECO:0007669"/>
    <property type="project" value="TreeGrafter"/>
</dbReference>
<dbReference type="GO" id="GO:0003677">
    <property type="term" value="F:DNA binding"/>
    <property type="evidence" value="ECO:0007669"/>
    <property type="project" value="UniProtKB-KW"/>
</dbReference>
<feature type="domain" description="Toprim" evidence="13">
    <location>
        <begin position="1"/>
        <end position="134"/>
    </location>
</feature>
<dbReference type="NCBIfam" id="TIGR01056">
    <property type="entry name" value="topB"/>
    <property type="match status" value="1"/>
</dbReference>
<dbReference type="Gene3D" id="1.10.460.10">
    <property type="entry name" value="Topoisomerase I, domain 2"/>
    <property type="match status" value="1"/>
</dbReference>
<dbReference type="CDD" id="cd00186">
    <property type="entry name" value="TOP1Ac"/>
    <property type="match status" value="1"/>
</dbReference>
<comment type="catalytic activity">
    <reaction evidence="1">
        <text>ATP-independent breakage of single-stranded DNA, followed by passage and rejoining.</text>
        <dbReference type="EC" id="5.6.2.1"/>
    </reaction>
</comment>